<dbReference type="OrthoDB" id="10292505at2759"/>
<organism evidence="1 2">
    <name type="scientific">Morchella conica CCBAS932</name>
    <dbReference type="NCBI Taxonomy" id="1392247"/>
    <lineage>
        <taxon>Eukaryota</taxon>
        <taxon>Fungi</taxon>
        <taxon>Dikarya</taxon>
        <taxon>Ascomycota</taxon>
        <taxon>Pezizomycotina</taxon>
        <taxon>Pezizomycetes</taxon>
        <taxon>Pezizales</taxon>
        <taxon>Morchellaceae</taxon>
        <taxon>Morchella</taxon>
    </lineage>
</organism>
<accession>A0A3N4KE90</accession>
<protein>
    <submittedName>
        <fullName evidence="1">Uncharacterized protein</fullName>
    </submittedName>
</protein>
<dbReference type="InParanoid" id="A0A3N4KE90"/>
<dbReference type="AlphaFoldDB" id="A0A3N4KE90"/>
<keyword evidence="2" id="KW-1185">Reference proteome</keyword>
<gene>
    <name evidence="1" type="ORF">P167DRAFT_577851</name>
</gene>
<reference evidence="1 2" key="1">
    <citation type="journal article" date="2018" name="Nat. Ecol. Evol.">
        <title>Pezizomycetes genomes reveal the molecular basis of ectomycorrhizal truffle lifestyle.</title>
        <authorList>
            <person name="Murat C."/>
            <person name="Payen T."/>
            <person name="Noel B."/>
            <person name="Kuo A."/>
            <person name="Morin E."/>
            <person name="Chen J."/>
            <person name="Kohler A."/>
            <person name="Krizsan K."/>
            <person name="Balestrini R."/>
            <person name="Da Silva C."/>
            <person name="Montanini B."/>
            <person name="Hainaut M."/>
            <person name="Levati E."/>
            <person name="Barry K.W."/>
            <person name="Belfiori B."/>
            <person name="Cichocki N."/>
            <person name="Clum A."/>
            <person name="Dockter R.B."/>
            <person name="Fauchery L."/>
            <person name="Guy J."/>
            <person name="Iotti M."/>
            <person name="Le Tacon F."/>
            <person name="Lindquist E.A."/>
            <person name="Lipzen A."/>
            <person name="Malagnac F."/>
            <person name="Mello A."/>
            <person name="Molinier V."/>
            <person name="Miyauchi S."/>
            <person name="Poulain J."/>
            <person name="Riccioni C."/>
            <person name="Rubini A."/>
            <person name="Sitrit Y."/>
            <person name="Splivallo R."/>
            <person name="Traeger S."/>
            <person name="Wang M."/>
            <person name="Zifcakova L."/>
            <person name="Wipf D."/>
            <person name="Zambonelli A."/>
            <person name="Paolocci F."/>
            <person name="Nowrousian M."/>
            <person name="Ottonello S."/>
            <person name="Baldrian P."/>
            <person name="Spatafora J.W."/>
            <person name="Henrissat B."/>
            <person name="Nagy L.G."/>
            <person name="Aury J.M."/>
            <person name="Wincker P."/>
            <person name="Grigoriev I.V."/>
            <person name="Bonfante P."/>
            <person name="Martin F.M."/>
        </authorList>
    </citation>
    <scope>NUCLEOTIDE SEQUENCE [LARGE SCALE GENOMIC DNA]</scope>
    <source>
        <strain evidence="1 2">CCBAS932</strain>
    </source>
</reference>
<dbReference type="Proteomes" id="UP000277580">
    <property type="component" value="Unassembled WGS sequence"/>
</dbReference>
<evidence type="ECO:0000313" key="2">
    <source>
        <dbReference type="Proteomes" id="UP000277580"/>
    </source>
</evidence>
<proteinExistence type="predicted"/>
<name>A0A3N4KE90_9PEZI</name>
<evidence type="ECO:0000313" key="1">
    <source>
        <dbReference type="EMBL" id="RPB08807.1"/>
    </source>
</evidence>
<dbReference type="EMBL" id="ML119158">
    <property type="protein sequence ID" value="RPB08807.1"/>
    <property type="molecule type" value="Genomic_DNA"/>
</dbReference>
<sequence length="113" mass="13211">MTSIAYNFFHGAYLDHKIQTLQRLVDSDPAIARHKDLERRILEVHLKIIEHNDDTNEDADVWEARHLHLVSEKEVLVGVQVPLTEHAKTLLSELGRFKFSKWVFELQLGRITE</sequence>